<feature type="region of interest" description="Disordered" evidence="1">
    <location>
        <begin position="1"/>
        <end position="38"/>
    </location>
</feature>
<gene>
    <name evidence="2" type="ORF">ElyMa_006668400</name>
</gene>
<feature type="compositionally biased region" description="Low complexity" evidence="1">
    <location>
        <begin position="98"/>
        <end position="110"/>
    </location>
</feature>
<proteinExistence type="predicted"/>
<comment type="caution">
    <text evidence="2">The sequence shown here is derived from an EMBL/GenBank/DDBJ whole genome shotgun (WGS) entry which is preliminary data.</text>
</comment>
<feature type="region of interest" description="Disordered" evidence="1">
    <location>
        <begin position="89"/>
        <end position="110"/>
    </location>
</feature>
<reference evidence="2 3" key="1">
    <citation type="journal article" date="2021" name="Elife">
        <title>Chloroplast acquisition without the gene transfer in kleptoplastic sea slugs, Plakobranchus ocellatus.</title>
        <authorList>
            <person name="Maeda T."/>
            <person name="Takahashi S."/>
            <person name="Yoshida T."/>
            <person name="Shimamura S."/>
            <person name="Takaki Y."/>
            <person name="Nagai Y."/>
            <person name="Toyoda A."/>
            <person name="Suzuki Y."/>
            <person name="Arimoto A."/>
            <person name="Ishii H."/>
            <person name="Satoh N."/>
            <person name="Nishiyama T."/>
            <person name="Hasebe M."/>
            <person name="Maruyama T."/>
            <person name="Minagawa J."/>
            <person name="Obokata J."/>
            <person name="Shigenobu S."/>
        </authorList>
    </citation>
    <scope>NUCLEOTIDE SEQUENCE [LARGE SCALE GENOMIC DNA]</scope>
</reference>
<evidence type="ECO:0000313" key="3">
    <source>
        <dbReference type="Proteomes" id="UP000762676"/>
    </source>
</evidence>
<dbReference type="AlphaFoldDB" id="A0AAV4INA5"/>
<feature type="compositionally biased region" description="Low complexity" evidence="1">
    <location>
        <begin position="24"/>
        <end position="35"/>
    </location>
</feature>
<dbReference type="Proteomes" id="UP000762676">
    <property type="component" value="Unassembled WGS sequence"/>
</dbReference>
<protein>
    <submittedName>
        <fullName evidence="2">Uncharacterized protein</fullName>
    </submittedName>
</protein>
<evidence type="ECO:0000256" key="1">
    <source>
        <dbReference type="SAM" id="MobiDB-lite"/>
    </source>
</evidence>
<evidence type="ECO:0000313" key="2">
    <source>
        <dbReference type="EMBL" id="GFS11308.1"/>
    </source>
</evidence>
<dbReference type="EMBL" id="BMAT01013368">
    <property type="protein sequence ID" value="GFS11308.1"/>
    <property type="molecule type" value="Genomic_DNA"/>
</dbReference>
<keyword evidence="3" id="KW-1185">Reference proteome</keyword>
<accession>A0AAV4INA5</accession>
<sequence>MAAEKTDSKISGFSKVKASKSRSSKSVTTRSTGVSEIQRKPSIKKSFNIFEETISSQTEAGKKNLRTLIQECGADMRCHCIKTLLRSHSPASEEPTTDLESSGSDSSLDTRLTTQQIPLSIAERRQAQLHPLKLFKKRVDRTWHKRYNYVLPEDQQFDLQPYDEIQARDEGWSLYTISS</sequence>
<name>A0AAV4INA5_9GAST</name>
<organism evidence="2 3">
    <name type="scientific">Elysia marginata</name>
    <dbReference type="NCBI Taxonomy" id="1093978"/>
    <lineage>
        <taxon>Eukaryota</taxon>
        <taxon>Metazoa</taxon>
        <taxon>Spiralia</taxon>
        <taxon>Lophotrochozoa</taxon>
        <taxon>Mollusca</taxon>
        <taxon>Gastropoda</taxon>
        <taxon>Heterobranchia</taxon>
        <taxon>Euthyneura</taxon>
        <taxon>Panpulmonata</taxon>
        <taxon>Sacoglossa</taxon>
        <taxon>Placobranchoidea</taxon>
        <taxon>Plakobranchidae</taxon>
        <taxon>Elysia</taxon>
    </lineage>
</organism>